<evidence type="ECO:0000256" key="4">
    <source>
        <dbReference type="ARBA" id="ARBA00023163"/>
    </source>
</evidence>
<protein>
    <recommendedName>
        <fullName evidence="8">MADS-box domain-containing protein</fullName>
    </recommendedName>
</protein>
<dbReference type="SUPFAM" id="SSF55455">
    <property type="entry name" value="SRF-like"/>
    <property type="match status" value="1"/>
</dbReference>
<dbReference type="GO" id="GO:0005634">
    <property type="term" value="C:nucleus"/>
    <property type="evidence" value="ECO:0007669"/>
    <property type="project" value="UniProtKB-SubCell"/>
</dbReference>
<dbReference type="EMBL" id="JAVIJP010000007">
    <property type="protein sequence ID" value="KAL3649456.1"/>
    <property type="molecule type" value="Genomic_DNA"/>
</dbReference>
<keyword evidence="6" id="KW-0175">Coiled coil</keyword>
<comment type="caution">
    <text evidence="9">The sequence shown here is derived from an EMBL/GenBank/DDBJ whole genome shotgun (WGS) entry which is preliminary data.</text>
</comment>
<accession>A0ABD3E5P5</accession>
<gene>
    <name evidence="9" type="ORF">CASFOL_005859</name>
</gene>
<evidence type="ECO:0000313" key="9">
    <source>
        <dbReference type="EMBL" id="KAL3649456.1"/>
    </source>
</evidence>
<proteinExistence type="predicted"/>
<organism evidence="9 10">
    <name type="scientific">Castilleja foliolosa</name>
    <dbReference type="NCBI Taxonomy" id="1961234"/>
    <lineage>
        <taxon>Eukaryota</taxon>
        <taxon>Viridiplantae</taxon>
        <taxon>Streptophyta</taxon>
        <taxon>Embryophyta</taxon>
        <taxon>Tracheophyta</taxon>
        <taxon>Spermatophyta</taxon>
        <taxon>Magnoliopsida</taxon>
        <taxon>eudicotyledons</taxon>
        <taxon>Gunneridae</taxon>
        <taxon>Pentapetalae</taxon>
        <taxon>asterids</taxon>
        <taxon>lamiids</taxon>
        <taxon>Lamiales</taxon>
        <taxon>Orobanchaceae</taxon>
        <taxon>Pedicularideae</taxon>
        <taxon>Castillejinae</taxon>
        <taxon>Castilleja</taxon>
    </lineage>
</organism>
<keyword evidence="4" id="KW-0804">Transcription</keyword>
<evidence type="ECO:0000256" key="2">
    <source>
        <dbReference type="ARBA" id="ARBA00023015"/>
    </source>
</evidence>
<keyword evidence="10" id="KW-1185">Reference proteome</keyword>
<dbReference type="GO" id="GO:0003677">
    <property type="term" value="F:DNA binding"/>
    <property type="evidence" value="ECO:0007669"/>
    <property type="project" value="UniProtKB-KW"/>
</dbReference>
<dbReference type="Gene3D" id="3.40.1810.10">
    <property type="entry name" value="Transcription factor, MADS-box"/>
    <property type="match status" value="1"/>
</dbReference>
<dbReference type="SMART" id="SM00432">
    <property type="entry name" value="MADS"/>
    <property type="match status" value="1"/>
</dbReference>
<evidence type="ECO:0000313" key="10">
    <source>
        <dbReference type="Proteomes" id="UP001632038"/>
    </source>
</evidence>
<sequence length="211" mass="24415">MARKKVKFAMITNKRLRKSTEKRRVTNLFKKAHELSILCNIEMFIIIFNRNEGETTMWPSQDMVMNGVSKFLAIPEQERVKKMVLQEKHLTDKMEELSEKISKLRLKNDDTEMKILMKQFNDGKSFNDEEMDRMNHLIDESLKRLKKRSDELDAMPTRVSTDEAGPSHSTRDAMPTRVSTDEAGPSHSTRDAMPTRVSTDEAGPSHSTREI</sequence>
<dbReference type="InterPro" id="IPR036879">
    <property type="entry name" value="TF_MADSbox_sf"/>
</dbReference>
<dbReference type="InterPro" id="IPR033897">
    <property type="entry name" value="SRF-like_MADS-box"/>
</dbReference>
<dbReference type="InterPro" id="IPR002100">
    <property type="entry name" value="TF_MADSbox"/>
</dbReference>
<feature type="region of interest" description="Disordered" evidence="7">
    <location>
        <begin position="148"/>
        <end position="211"/>
    </location>
</feature>
<dbReference type="Proteomes" id="UP001632038">
    <property type="component" value="Unassembled WGS sequence"/>
</dbReference>
<evidence type="ECO:0000256" key="5">
    <source>
        <dbReference type="ARBA" id="ARBA00023242"/>
    </source>
</evidence>
<name>A0ABD3E5P5_9LAMI</name>
<dbReference type="PANTHER" id="PTHR48019">
    <property type="entry name" value="SERUM RESPONSE FACTOR HOMOLOG"/>
    <property type="match status" value="1"/>
</dbReference>
<dbReference type="InterPro" id="IPR050142">
    <property type="entry name" value="MADS-box/MEF2_TF"/>
</dbReference>
<dbReference type="CDD" id="cd00266">
    <property type="entry name" value="MADS_SRF_like"/>
    <property type="match status" value="1"/>
</dbReference>
<comment type="subcellular location">
    <subcellularLocation>
        <location evidence="1">Nucleus</location>
    </subcellularLocation>
</comment>
<keyword evidence="3" id="KW-0238">DNA-binding</keyword>
<evidence type="ECO:0000256" key="1">
    <source>
        <dbReference type="ARBA" id="ARBA00004123"/>
    </source>
</evidence>
<evidence type="ECO:0000256" key="7">
    <source>
        <dbReference type="SAM" id="MobiDB-lite"/>
    </source>
</evidence>
<dbReference type="AlphaFoldDB" id="A0ABD3E5P5"/>
<keyword evidence="2" id="KW-0805">Transcription regulation</keyword>
<keyword evidence="5" id="KW-0539">Nucleus</keyword>
<evidence type="ECO:0000256" key="3">
    <source>
        <dbReference type="ARBA" id="ARBA00023125"/>
    </source>
</evidence>
<dbReference type="PRINTS" id="PR00404">
    <property type="entry name" value="MADSDOMAIN"/>
</dbReference>
<feature type="domain" description="MADS-box" evidence="8">
    <location>
        <begin position="1"/>
        <end position="51"/>
    </location>
</feature>
<dbReference type="Pfam" id="PF00319">
    <property type="entry name" value="SRF-TF"/>
    <property type="match status" value="1"/>
</dbReference>
<reference evidence="10" key="1">
    <citation type="journal article" date="2024" name="IScience">
        <title>Strigolactones Initiate the Formation of Haustorium-like Structures in Castilleja.</title>
        <authorList>
            <person name="Buerger M."/>
            <person name="Peterson D."/>
            <person name="Chory J."/>
        </authorList>
    </citation>
    <scope>NUCLEOTIDE SEQUENCE [LARGE SCALE GENOMIC DNA]</scope>
</reference>
<dbReference type="PROSITE" id="PS50066">
    <property type="entry name" value="MADS_BOX_2"/>
    <property type="match status" value="1"/>
</dbReference>
<feature type="coiled-coil region" evidence="6">
    <location>
        <begin position="80"/>
        <end position="114"/>
    </location>
</feature>
<evidence type="ECO:0000259" key="8">
    <source>
        <dbReference type="PROSITE" id="PS50066"/>
    </source>
</evidence>
<evidence type="ECO:0000256" key="6">
    <source>
        <dbReference type="SAM" id="Coils"/>
    </source>
</evidence>